<dbReference type="InterPro" id="IPR029044">
    <property type="entry name" value="Nucleotide-diphossugar_trans"/>
</dbReference>
<dbReference type="RefSeq" id="WP_045169557.1">
    <property type="nucleotide sequence ID" value="NZ_CP113865.1"/>
</dbReference>
<reference evidence="2" key="1">
    <citation type="submission" date="2022-12" db="EMBL/GenBank/DDBJ databases">
        <authorList>
            <person name="Bing R.G."/>
            <person name="Willard D.J."/>
            <person name="Manesh M.J.H."/>
            <person name="Laemthong T."/>
            <person name="Crosby J.R."/>
            <person name="Kelly R.M."/>
        </authorList>
    </citation>
    <scope>NUCLEOTIDE SEQUENCE</scope>
    <source>
        <strain evidence="2">DSM 8990</strain>
    </source>
</reference>
<accession>A0ABY7BM82</accession>
<protein>
    <submittedName>
        <fullName evidence="2">Glycosyltransferase</fullName>
        <ecNumber evidence="2">2.4.-.-</ecNumber>
    </submittedName>
</protein>
<name>A0ABY7BM82_9FIRM</name>
<evidence type="ECO:0000313" key="2">
    <source>
        <dbReference type="EMBL" id="WAM32865.1"/>
    </source>
</evidence>
<proteinExistence type="predicted"/>
<gene>
    <name evidence="2" type="ORF">OTK00_001317</name>
</gene>
<dbReference type="EMBL" id="CP113865">
    <property type="protein sequence ID" value="WAM32865.1"/>
    <property type="molecule type" value="Genomic_DNA"/>
</dbReference>
<sequence>MKVVVVIPAYNPPESFYKLIEVLSGFSFVEEIVIVDDGSDSKIKLSNNKCILLRHSENKGKGAALETAFEYLKSKRYDRVVLLDSDLKVEKRNIEKFLDNIFLSYNAVIIGYPVNVRKRGFGIVKAFARHVVKSYTGKTVEHPLSGQRIIPFFAIEKIKTIPKGYGVEVSTLIDFLKEGYEIIEVPFDFTHDEKGKSAKDLLHKLRQLKDIFEVYIYKRWRL</sequence>
<dbReference type="InterPro" id="IPR050256">
    <property type="entry name" value="Glycosyltransferase_2"/>
</dbReference>
<keyword evidence="3" id="KW-1185">Reference proteome</keyword>
<keyword evidence="2" id="KW-0328">Glycosyltransferase</keyword>
<dbReference type="PANTHER" id="PTHR48090:SF7">
    <property type="entry name" value="RFBJ PROTEIN"/>
    <property type="match status" value="1"/>
</dbReference>
<dbReference type="GO" id="GO:0016757">
    <property type="term" value="F:glycosyltransferase activity"/>
    <property type="evidence" value="ECO:0007669"/>
    <property type="project" value="UniProtKB-KW"/>
</dbReference>
<dbReference type="Pfam" id="PF00535">
    <property type="entry name" value="Glycos_transf_2"/>
    <property type="match status" value="1"/>
</dbReference>
<dbReference type="SUPFAM" id="SSF53448">
    <property type="entry name" value="Nucleotide-diphospho-sugar transferases"/>
    <property type="match status" value="1"/>
</dbReference>
<dbReference type="EC" id="2.4.-.-" evidence="2"/>
<dbReference type="Proteomes" id="UP001164909">
    <property type="component" value="Chromosome"/>
</dbReference>
<organism evidence="2 3">
    <name type="scientific">Caldicellulosiruptor morganii</name>
    <dbReference type="NCBI Taxonomy" id="1387555"/>
    <lineage>
        <taxon>Bacteria</taxon>
        <taxon>Bacillati</taxon>
        <taxon>Bacillota</taxon>
        <taxon>Bacillota incertae sedis</taxon>
        <taxon>Caldicellulosiruptorales</taxon>
        <taxon>Caldicellulosiruptoraceae</taxon>
        <taxon>Caldicellulosiruptor</taxon>
    </lineage>
</organism>
<evidence type="ECO:0000259" key="1">
    <source>
        <dbReference type="Pfam" id="PF00535"/>
    </source>
</evidence>
<evidence type="ECO:0000313" key="3">
    <source>
        <dbReference type="Proteomes" id="UP001164909"/>
    </source>
</evidence>
<feature type="domain" description="Glycosyltransferase 2-like" evidence="1">
    <location>
        <begin position="5"/>
        <end position="112"/>
    </location>
</feature>
<dbReference type="Gene3D" id="3.90.550.10">
    <property type="entry name" value="Spore Coat Polysaccharide Biosynthesis Protein SpsA, Chain A"/>
    <property type="match status" value="1"/>
</dbReference>
<dbReference type="InterPro" id="IPR001173">
    <property type="entry name" value="Glyco_trans_2-like"/>
</dbReference>
<dbReference type="PANTHER" id="PTHR48090">
    <property type="entry name" value="UNDECAPRENYL-PHOSPHATE 4-DEOXY-4-FORMAMIDO-L-ARABINOSE TRANSFERASE-RELATED"/>
    <property type="match status" value="1"/>
</dbReference>
<keyword evidence="2" id="KW-0808">Transferase</keyword>